<reference evidence="1" key="1">
    <citation type="submission" date="2021-05" db="EMBL/GenBank/DDBJ databases">
        <authorList>
            <person name="Alioto T."/>
            <person name="Alioto T."/>
            <person name="Gomez Garrido J."/>
        </authorList>
    </citation>
    <scope>NUCLEOTIDE SEQUENCE</scope>
</reference>
<evidence type="ECO:0000313" key="1">
    <source>
        <dbReference type="EMBL" id="CAG6649109.1"/>
    </source>
</evidence>
<organism evidence="1">
    <name type="scientific">Cacopsylla melanoneura</name>
    <dbReference type="NCBI Taxonomy" id="428564"/>
    <lineage>
        <taxon>Eukaryota</taxon>
        <taxon>Metazoa</taxon>
        <taxon>Ecdysozoa</taxon>
        <taxon>Arthropoda</taxon>
        <taxon>Hexapoda</taxon>
        <taxon>Insecta</taxon>
        <taxon>Pterygota</taxon>
        <taxon>Neoptera</taxon>
        <taxon>Paraneoptera</taxon>
        <taxon>Hemiptera</taxon>
        <taxon>Sternorrhyncha</taxon>
        <taxon>Psylloidea</taxon>
        <taxon>Psyllidae</taxon>
        <taxon>Psyllinae</taxon>
        <taxon>Cacopsylla</taxon>
    </lineage>
</organism>
<dbReference type="EMBL" id="HBUF01155778">
    <property type="protein sequence ID" value="CAG6649109.1"/>
    <property type="molecule type" value="Transcribed_RNA"/>
</dbReference>
<dbReference type="AlphaFoldDB" id="A0A8D8RHS4"/>
<dbReference type="EMBL" id="HBUF01155779">
    <property type="protein sequence ID" value="CAG6649110.1"/>
    <property type="molecule type" value="Transcribed_RNA"/>
</dbReference>
<proteinExistence type="predicted"/>
<accession>A0A8D8RHS4</accession>
<name>A0A8D8RHS4_9HEMI</name>
<sequence length="100" mass="11968">MPNEQLLTFEKRAHFLRIKNAKFFKIPHFISARRTNNKLQLLDLGITKSKTRKRVKGELKETFLSKIKRLNKVKITIKKKIIMLLNLHELIDISQYDHEQ</sequence>
<protein>
    <submittedName>
        <fullName evidence="1">Uncharacterized protein</fullName>
    </submittedName>
</protein>